<dbReference type="Proteomes" id="UP000637643">
    <property type="component" value="Unassembled WGS sequence"/>
</dbReference>
<accession>A0A917FDX0</accession>
<evidence type="ECO:0000313" key="2">
    <source>
        <dbReference type="Proteomes" id="UP000637643"/>
    </source>
</evidence>
<organism evidence="1 2">
    <name type="scientific">Paenibacillus albidus</name>
    <dbReference type="NCBI Taxonomy" id="2041023"/>
    <lineage>
        <taxon>Bacteria</taxon>
        <taxon>Bacillati</taxon>
        <taxon>Bacillota</taxon>
        <taxon>Bacilli</taxon>
        <taxon>Bacillales</taxon>
        <taxon>Paenibacillaceae</taxon>
        <taxon>Paenibacillus</taxon>
    </lineage>
</organism>
<sequence>MIKAETVEQFYILKWLEVNFVTELLEIKLVDRYTVKIKDADNKIASVTYAGKDNIILTEE</sequence>
<dbReference type="EMBL" id="BMKR01000006">
    <property type="protein sequence ID" value="GGF72098.1"/>
    <property type="molecule type" value="Genomic_DNA"/>
</dbReference>
<proteinExistence type="predicted"/>
<keyword evidence="2" id="KW-1185">Reference proteome</keyword>
<comment type="caution">
    <text evidence="1">The sequence shown here is derived from an EMBL/GenBank/DDBJ whole genome shotgun (WGS) entry which is preliminary data.</text>
</comment>
<reference evidence="1" key="2">
    <citation type="submission" date="2020-09" db="EMBL/GenBank/DDBJ databases">
        <authorList>
            <person name="Sun Q."/>
            <person name="Zhou Y."/>
        </authorList>
    </citation>
    <scope>NUCLEOTIDE SEQUENCE</scope>
    <source>
        <strain evidence="1">CGMCC 1.16134</strain>
    </source>
</reference>
<gene>
    <name evidence="1" type="ORF">GCM10010912_16520</name>
</gene>
<protein>
    <submittedName>
        <fullName evidence="1">Uncharacterized protein</fullName>
    </submittedName>
</protein>
<name>A0A917FDX0_9BACL</name>
<evidence type="ECO:0000313" key="1">
    <source>
        <dbReference type="EMBL" id="GGF72098.1"/>
    </source>
</evidence>
<reference evidence="1" key="1">
    <citation type="journal article" date="2014" name="Int. J. Syst. Evol. Microbiol.">
        <title>Complete genome sequence of Corynebacterium casei LMG S-19264T (=DSM 44701T), isolated from a smear-ripened cheese.</title>
        <authorList>
            <consortium name="US DOE Joint Genome Institute (JGI-PGF)"/>
            <person name="Walter F."/>
            <person name="Albersmeier A."/>
            <person name="Kalinowski J."/>
            <person name="Ruckert C."/>
        </authorList>
    </citation>
    <scope>NUCLEOTIDE SEQUENCE</scope>
    <source>
        <strain evidence="1">CGMCC 1.16134</strain>
    </source>
</reference>
<dbReference type="RefSeq" id="WP_189023778.1">
    <property type="nucleotide sequence ID" value="NZ_BMKR01000006.1"/>
</dbReference>
<dbReference type="AlphaFoldDB" id="A0A917FDX0"/>